<reference evidence="2" key="1">
    <citation type="submission" date="2014-03" db="EMBL/GenBank/DDBJ databases">
        <authorList>
            <person name="Aksoy S."/>
            <person name="Warren W."/>
            <person name="Wilson R.K."/>
        </authorList>
    </citation>
    <scope>NUCLEOTIDE SEQUENCE [LARGE SCALE GENOMIC DNA]</scope>
    <source>
        <strain evidence="2">IAEA</strain>
    </source>
</reference>
<evidence type="ECO:0000313" key="2">
    <source>
        <dbReference type="Proteomes" id="UP000091820"/>
    </source>
</evidence>
<dbReference type="EnsemblMetazoa" id="GBRI027833-RA">
    <property type="protein sequence ID" value="GBRI027833-PA"/>
    <property type="gene ID" value="GBRI027833"/>
</dbReference>
<dbReference type="VEuPathDB" id="VectorBase:GBRI027833"/>
<reference evidence="1" key="2">
    <citation type="submission" date="2020-05" db="UniProtKB">
        <authorList>
            <consortium name="EnsemblMetazoa"/>
        </authorList>
    </citation>
    <scope>IDENTIFICATION</scope>
    <source>
        <strain evidence="1">IAEA</strain>
    </source>
</reference>
<evidence type="ECO:0000313" key="1">
    <source>
        <dbReference type="EnsemblMetazoa" id="GBRI027833-PA"/>
    </source>
</evidence>
<organism evidence="1 2">
    <name type="scientific">Glossina brevipalpis</name>
    <dbReference type="NCBI Taxonomy" id="37001"/>
    <lineage>
        <taxon>Eukaryota</taxon>
        <taxon>Metazoa</taxon>
        <taxon>Ecdysozoa</taxon>
        <taxon>Arthropoda</taxon>
        <taxon>Hexapoda</taxon>
        <taxon>Insecta</taxon>
        <taxon>Pterygota</taxon>
        <taxon>Neoptera</taxon>
        <taxon>Endopterygota</taxon>
        <taxon>Diptera</taxon>
        <taxon>Brachycera</taxon>
        <taxon>Muscomorpha</taxon>
        <taxon>Hippoboscoidea</taxon>
        <taxon>Glossinidae</taxon>
        <taxon>Glossina</taxon>
    </lineage>
</organism>
<dbReference type="AlphaFoldDB" id="A0A1A9WQ58"/>
<keyword evidence="2" id="KW-1185">Reference proteome</keyword>
<dbReference type="Proteomes" id="UP000091820">
    <property type="component" value="Unassembled WGS sequence"/>
</dbReference>
<accession>A0A1A9WQ58</accession>
<name>A0A1A9WQ58_9MUSC</name>
<protein>
    <submittedName>
        <fullName evidence="1">Uncharacterized protein</fullName>
    </submittedName>
</protein>
<proteinExistence type="predicted"/>
<sequence>MALGGKRSGSSSDAFGSRQAALSAALSKVDEVVVLEAIKTSRHDASPPAFVSSSCLLTDLATAFFGSQE</sequence>